<evidence type="ECO:0000313" key="10">
    <source>
        <dbReference type="Proteomes" id="UP000321947"/>
    </source>
</evidence>
<dbReference type="OrthoDB" id="406156at2759"/>
<dbReference type="PANTHER" id="PTHR47991">
    <property type="entry name" value="OXOGLUTARATE/IRON-DEPENDENT DIOXYGENASE"/>
    <property type="match status" value="1"/>
</dbReference>
<dbReference type="SUPFAM" id="SSF51197">
    <property type="entry name" value="Clavaminate synthase-like"/>
    <property type="match status" value="1"/>
</dbReference>
<dbReference type="Proteomes" id="UP000321393">
    <property type="component" value="Unassembled WGS sequence"/>
</dbReference>
<keyword evidence="4 5" id="KW-0408">Iron</keyword>
<evidence type="ECO:0000259" key="6">
    <source>
        <dbReference type="PROSITE" id="PS51471"/>
    </source>
</evidence>
<evidence type="ECO:0000256" key="1">
    <source>
        <dbReference type="ARBA" id="ARBA00008056"/>
    </source>
</evidence>
<keyword evidence="2 5" id="KW-0479">Metal-binding</keyword>
<dbReference type="GO" id="GO:0051213">
    <property type="term" value="F:dioxygenase activity"/>
    <property type="evidence" value="ECO:0007669"/>
    <property type="project" value="UniProtKB-KW"/>
</dbReference>
<keyword evidence="3" id="KW-0847">Vitamin C</keyword>
<dbReference type="EMBL" id="SSTE01006004">
    <property type="protein sequence ID" value="KAA0059649.1"/>
    <property type="molecule type" value="Genomic_DNA"/>
</dbReference>
<dbReference type="Pfam" id="PF03171">
    <property type="entry name" value="2OG-FeII_Oxy"/>
    <property type="match status" value="1"/>
</dbReference>
<dbReference type="GO" id="GO:0046872">
    <property type="term" value="F:metal ion binding"/>
    <property type="evidence" value="ECO:0007669"/>
    <property type="project" value="UniProtKB-KW"/>
</dbReference>
<dbReference type="InterPro" id="IPR050295">
    <property type="entry name" value="Plant_2OG-oxidoreductases"/>
</dbReference>
<accession>A0A5A7V1J0</accession>
<dbReference type="Pfam" id="PF14226">
    <property type="entry name" value="DIOX_N"/>
    <property type="match status" value="1"/>
</dbReference>
<dbReference type="AlphaFoldDB" id="A0A5A7V1J0"/>
<dbReference type="InterPro" id="IPR044861">
    <property type="entry name" value="IPNS-like_FE2OG_OXY"/>
</dbReference>
<dbReference type="Proteomes" id="UP000321947">
    <property type="component" value="Unassembled WGS sequence"/>
</dbReference>
<evidence type="ECO:0000256" key="2">
    <source>
        <dbReference type="ARBA" id="ARBA00022723"/>
    </source>
</evidence>
<feature type="domain" description="Fe2OG dioxygenase" evidence="6">
    <location>
        <begin position="189"/>
        <end position="287"/>
    </location>
</feature>
<name>A0A5A7V1J0_CUCMM</name>
<sequence>MMSQTKFVSNWKGVESVPETYVYPPEKRFGISVKKTIPVIDWAIDDRALLLKKVHDVTREFGFVQVINHGVPKTLVEETMKVLKEFHAMSPEDKERECSKDPDHKSCRVYSSSQNYETEQIHLWKDTLKLTCHPNLDENVQFWPQNPPKFREVVKAYLLKIEKFALEILEVLSEGLGLEKGYLRGEMSKNPELFVHHYPPCPNPSLTIGLNQHADPTLITILFQDVNGLQFLKDGQWIDVDPLPNAFLVNLGYVLEVISNGKMKAVEHRVVTNTTTSRQSLAYVVYPGNDVNIEPSKCFINEANPPHYLSLEFKDFIKKLMSKPPDRETALKFISFNQP</sequence>
<dbReference type="InterPro" id="IPR026992">
    <property type="entry name" value="DIOX_N"/>
</dbReference>
<dbReference type="Gene3D" id="2.60.120.330">
    <property type="entry name" value="B-lactam Antibiotic, Isopenicillin N Synthase, Chain"/>
    <property type="match status" value="1"/>
</dbReference>
<dbReference type="GO" id="GO:0031418">
    <property type="term" value="F:L-ascorbic acid binding"/>
    <property type="evidence" value="ECO:0007669"/>
    <property type="project" value="UniProtKB-KW"/>
</dbReference>
<evidence type="ECO:0000313" key="7">
    <source>
        <dbReference type="EMBL" id="KAA0059649.1"/>
    </source>
</evidence>
<comment type="similarity">
    <text evidence="1 5">Belongs to the iron/ascorbate-dependent oxidoreductase family.</text>
</comment>
<keyword evidence="5" id="KW-0560">Oxidoreductase</keyword>
<comment type="caution">
    <text evidence="7">The sequence shown here is derived from an EMBL/GenBank/DDBJ whole genome shotgun (WGS) entry which is preliminary data.</text>
</comment>
<evidence type="ECO:0000313" key="9">
    <source>
        <dbReference type="Proteomes" id="UP000321393"/>
    </source>
</evidence>
<evidence type="ECO:0000256" key="5">
    <source>
        <dbReference type="RuleBase" id="RU003682"/>
    </source>
</evidence>
<keyword evidence="8" id="KW-0223">Dioxygenase</keyword>
<evidence type="ECO:0000313" key="8">
    <source>
        <dbReference type="EMBL" id="TYK08181.1"/>
    </source>
</evidence>
<dbReference type="EMBL" id="SSTD01012919">
    <property type="protein sequence ID" value="TYK08181.1"/>
    <property type="molecule type" value="Genomic_DNA"/>
</dbReference>
<dbReference type="PROSITE" id="PS51471">
    <property type="entry name" value="FE2OG_OXY"/>
    <property type="match status" value="1"/>
</dbReference>
<gene>
    <name evidence="8" type="ORF">E5676_scaffold886G00760</name>
    <name evidence="7" type="ORF">E6C27_scaffold54G00880</name>
</gene>
<dbReference type="InterPro" id="IPR027443">
    <property type="entry name" value="IPNS-like_sf"/>
</dbReference>
<organism evidence="7 9">
    <name type="scientific">Cucumis melo var. makuwa</name>
    <name type="common">Oriental melon</name>
    <dbReference type="NCBI Taxonomy" id="1194695"/>
    <lineage>
        <taxon>Eukaryota</taxon>
        <taxon>Viridiplantae</taxon>
        <taxon>Streptophyta</taxon>
        <taxon>Embryophyta</taxon>
        <taxon>Tracheophyta</taxon>
        <taxon>Spermatophyta</taxon>
        <taxon>Magnoliopsida</taxon>
        <taxon>eudicotyledons</taxon>
        <taxon>Gunneridae</taxon>
        <taxon>Pentapetalae</taxon>
        <taxon>rosids</taxon>
        <taxon>fabids</taxon>
        <taxon>Cucurbitales</taxon>
        <taxon>Cucurbitaceae</taxon>
        <taxon>Benincaseae</taxon>
        <taxon>Cucumis</taxon>
    </lineage>
</organism>
<protein>
    <submittedName>
        <fullName evidence="7">Hyoscyamine 6-dioxygenase-like</fullName>
    </submittedName>
</protein>
<dbReference type="InterPro" id="IPR005123">
    <property type="entry name" value="Oxoglu/Fe-dep_dioxygenase_dom"/>
</dbReference>
<proteinExistence type="inferred from homology"/>
<evidence type="ECO:0000256" key="3">
    <source>
        <dbReference type="ARBA" id="ARBA00022896"/>
    </source>
</evidence>
<reference evidence="9 10" key="1">
    <citation type="submission" date="2019-08" db="EMBL/GenBank/DDBJ databases">
        <title>Draft genome sequences of two oriental melons (Cucumis melo L. var makuwa).</title>
        <authorList>
            <person name="Kwon S.-Y."/>
        </authorList>
    </citation>
    <scope>NUCLEOTIDE SEQUENCE [LARGE SCALE GENOMIC DNA]</scope>
    <source>
        <strain evidence="10">cv. Chang Bougi</strain>
        <strain evidence="9">cv. SW 3</strain>
        <tissue evidence="7">Leaf</tissue>
    </source>
</reference>
<evidence type="ECO:0000256" key="4">
    <source>
        <dbReference type="ARBA" id="ARBA00023004"/>
    </source>
</evidence>